<proteinExistence type="predicted"/>
<evidence type="ECO:0000256" key="1">
    <source>
        <dbReference type="SAM" id="MobiDB-lite"/>
    </source>
</evidence>
<evidence type="ECO:0000313" key="2">
    <source>
        <dbReference type="EMBL" id="KAK7677362.1"/>
    </source>
</evidence>
<keyword evidence="3" id="KW-1185">Reference proteome</keyword>
<name>A0AAW0FBU1_9APHY</name>
<dbReference type="Proteomes" id="UP001385951">
    <property type="component" value="Unassembled WGS sequence"/>
</dbReference>
<dbReference type="AlphaFoldDB" id="A0AAW0FBU1"/>
<feature type="compositionally biased region" description="Acidic residues" evidence="1">
    <location>
        <begin position="229"/>
        <end position="241"/>
    </location>
</feature>
<comment type="caution">
    <text evidence="2">The sequence shown here is derived from an EMBL/GenBank/DDBJ whole genome shotgun (WGS) entry which is preliminary data.</text>
</comment>
<reference evidence="2 3" key="1">
    <citation type="submission" date="2022-09" db="EMBL/GenBank/DDBJ databases">
        <authorList>
            <person name="Palmer J.M."/>
        </authorList>
    </citation>
    <scope>NUCLEOTIDE SEQUENCE [LARGE SCALE GENOMIC DNA]</scope>
    <source>
        <strain evidence="2 3">DSM 7382</strain>
    </source>
</reference>
<dbReference type="EMBL" id="JASBNA010000090">
    <property type="protein sequence ID" value="KAK7677362.1"/>
    <property type="molecule type" value="Genomic_DNA"/>
</dbReference>
<accession>A0AAW0FBU1</accession>
<feature type="region of interest" description="Disordered" evidence="1">
    <location>
        <begin position="223"/>
        <end position="263"/>
    </location>
</feature>
<sequence>MWCEDRKTVTLLHGYCVSRHWLLDYNTKILGGDPEQPDTCPSYMYLRPVVGMPVEEACRRDTLVPTTQIYTHLVKTENGGWRSCMDPNARDNLYGYAEVIGSSYSECPETMVDAVFDPNHEYVNKLKKILFMDMGTEPHWYWQSVDEDFLLPQPWTPDCGKIVRYVRRTASRRRDGFRPKVFKTPKGYADEYDEWLAYFHRCMTAEGIGNWDLELFQPKSRITSKENDYESWDESEDEIGSENENKNENENDKSKEEDVVLHN</sequence>
<organism evidence="2 3">
    <name type="scientific">Cerrena zonata</name>
    <dbReference type="NCBI Taxonomy" id="2478898"/>
    <lineage>
        <taxon>Eukaryota</taxon>
        <taxon>Fungi</taxon>
        <taxon>Dikarya</taxon>
        <taxon>Basidiomycota</taxon>
        <taxon>Agaricomycotina</taxon>
        <taxon>Agaricomycetes</taxon>
        <taxon>Polyporales</taxon>
        <taxon>Cerrenaceae</taxon>
        <taxon>Cerrena</taxon>
    </lineage>
</organism>
<gene>
    <name evidence="2" type="ORF">QCA50_019692</name>
</gene>
<feature type="compositionally biased region" description="Basic and acidic residues" evidence="1">
    <location>
        <begin position="243"/>
        <end position="263"/>
    </location>
</feature>
<evidence type="ECO:0000313" key="3">
    <source>
        <dbReference type="Proteomes" id="UP001385951"/>
    </source>
</evidence>
<protein>
    <submittedName>
        <fullName evidence="2">Uncharacterized protein</fullName>
    </submittedName>
</protein>